<name>A0A9X9YF58_9BRAD</name>
<geneLocation type="plasmid" evidence="2 3">
    <name>pBb323S2a</name>
</geneLocation>
<reference evidence="2 3" key="2">
    <citation type="journal article" date="2022" name="Int. J. Syst. Evol. Microbiol.">
        <title>Strains of Bradyrhizobium barranii sp. nov. associated with legumes native to Canada are symbionts of soybeans and belong to different subspecies (subsp. barranii subsp. nov. and subsp. apii subsp. nov.) and symbiovars (sv. glycinearum and sv. septentrionale).</title>
        <authorList>
            <person name="Bromfield E.S.P."/>
            <person name="Cloutier S."/>
            <person name="Wasai-Hara S."/>
            <person name="Minamisawa K."/>
        </authorList>
    </citation>
    <scope>NUCLEOTIDE SEQUENCE [LARGE SCALE GENOMIC DNA]</scope>
    <source>
        <strain evidence="3">323S2</strain>
        <plasmid evidence="2 3">pBb323S2a</plasmid>
    </source>
</reference>
<dbReference type="EMBL" id="CP088278">
    <property type="protein sequence ID" value="UGX89563.1"/>
    <property type="molecule type" value="Genomic_DNA"/>
</dbReference>
<accession>A0A9X9YF58</accession>
<evidence type="ECO:0000259" key="1">
    <source>
        <dbReference type="Pfam" id="PF06114"/>
    </source>
</evidence>
<keyword evidence="2" id="KW-0614">Plasmid</keyword>
<dbReference type="PANTHER" id="PTHR43236">
    <property type="entry name" value="ANTITOXIN HIGA1"/>
    <property type="match status" value="1"/>
</dbReference>
<dbReference type="PANTHER" id="PTHR43236:SF2">
    <property type="entry name" value="BLL0069 PROTEIN"/>
    <property type="match status" value="1"/>
</dbReference>
<dbReference type="RefSeq" id="WP_224518131.1">
    <property type="nucleotide sequence ID" value="NZ_CP088278.1"/>
</dbReference>
<dbReference type="Gene3D" id="1.10.10.2910">
    <property type="match status" value="1"/>
</dbReference>
<dbReference type="InterPro" id="IPR010359">
    <property type="entry name" value="IrrE_HExxH"/>
</dbReference>
<sequence length="251" mass="28407">MTPAEMLLQELGVTDPGDIDLEAIAYYVGARVRYRALCGCEAHILGCNGAAIITVKKDSSPRRKRFSIAHELGHWRFHRGKTLVCRVDDYKPRDALSPEKVADSYAADLLMPRYLFQPQARGLGKLTFDMIDKLGGVFKTSLTATSIRLIDLDHVPAFVICHGPRGRKWFARAPCVPRHWFPREDLDSDSFAFGVQFGRRPDDPAPRKIDADAWFDRSDASRFVVREQTVRISEDETLSLVIVEDERMLEG</sequence>
<gene>
    <name evidence="2" type="ORF">G6321_00002035</name>
</gene>
<protein>
    <submittedName>
        <fullName evidence="2">ImmA/IrrE family metallo-endopeptidase</fullName>
    </submittedName>
</protein>
<organism evidence="2 3">
    <name type="scientific">Bradyrhizobium barranii subsp. barranii</name>
    <dbReference type="NCBI Taxonomy" id="2823807"/>
    <lineage>
        <taxon>Bacteria</taxon>
        <taxon>Pseudomonadati</taxon>
        <taxon>Pseudomonadota</taxon>
        <taxon>Alphaproteobacteria</taxon>
        <taxon>Hyphomicrobiales</taxon>
        <taxon>Nitrobacteraceae</taxon>
        <taxon>Bradyrhizobium</taxon>
        <taxon>Bradyrhizobium barranii</taxon>
    </lineage>
</organism>
<dbReference type="AlphaFoldDB" id="A0A9X9YF58"/>
<dbReference type="InterPro" id="IPR052345">
    <property type="entry name" value="Rad_response_metalloprotease"/>
</dbReference>
<evidence type="ECO:0000313" key="3">
    <source>
        <dbReference type="Proteomes" id="UP000564836"/>
    </source>
</evidence>
<reference evidence="2 3" key="1">
    <citation type="journal article" date="2017" name="Syst. Appl. Microbiol.">
        <title>Soybeans inoculated with root zone soils of Canadian native legumes harbour diverse and novel Bradyrhizobium spp. that possess agricultural potential.</title>
        <authorList>
            <person name="Bromfield E.S.P."/>
            <person name="Cloutier S."/>
            <person name="Tambong J.T."/>
            <person name="Tran Thi T.V."/>
        </authorList>
    </citation>
    <scope>NUCLEOTIDE SEQUENCE [LARGE SCALE GENOMIC DNA]</scope>
    <source>
        <strain evidence="2 3">323S2</strain>
    </source>
</reference>
<proteinExistence type="predicted"/>
<dbReference type="Proteomes" id="UP000564836">
    <property type="component" value="Plasmid pBb323S2a"/>
</dbReference>
<feature type="domain" description="IrrE N-terminal-like" evidence="1">
    <location>
        <begin position="50"/>
        <end position="149"/>
    </location>
</feature>
<dbReference type="Pfam" id="PF06114">
    <property type="entry name" value="Peptidase_M78"/>
    <property type="match status" value="1"/>
</dbReference>
<evidence type="ECO:0000313" key="2">
    <source>
        <dbReference type="EMBL" id="UGX89563.1"/>
    </source>
</evidence>